<sequence>MSSTPAHLVRSSNNTITYALYRTIFFVAKAFRGEHSQRFYPSDLRQDSEVLMDIRKRISELEDIVKAEGLKTKAKVEKMSNEGKAFEIDLVLFDFHYFLFGIVEKAREEGMEMKKRFDEGMKAVEDRKEAENSDKIEDLTLKMTKMKVEMENKMQDMFQELNKKIEKVQEESKKEDELYLYEERINEMEIELADKDEQLKELKKESEEWYKKESELIWRMEKKDEEKKRLSRNLQEFQAFHVKDEKKKRQIEKGLRDELVNSEEEVKRVLARMEVMEECFENIFREMAEKQKEVENELVGVKKELEEAKKERSKEEESGDSSFDQLEEHED</sequence>
<organism evidence="2 3">
    <name type="scientific">Caenorhabditis tropicalis</name>
    <dbReference type="NCBI Taxonomy" id="1561998"/>
    <lineage>
        <taxon>Eukaryota</taxon>
        <taxon>Metazoa</taxon>
        <taxon>Ecdysozoa</taxon>
        <taxon>Nematoda</taxon>
        <taxon>Chromadorea</taxon>
        <taxon>Rhabditida</taxon>
        <taxon>Rhabditina</taxon>
        <taxon>Rhabditomorpha</taxon>
        <taxon>Rhabditoidea</taxon>
        <taxon>Rhabditidae</taxon>
        <taxon>Peloderinae</taxon>
        <taxon>Caenorhabditis</taxon>
    </lineage>
</organism>
<evidence type="ECO:0000256" key="1">
    <source>
        <dbReference type="SAM" id="MobiDB-lite"/>
    </source>
</evidence>
<dbReference type="AlphaFoldDB" id="A0A1I7UH32"/>
<dbReference type="WBParaSite" id="Csp11.Scaffold629.g9260.t1">
    <property type="protein sequence ID" value="Csp11.Scaffold629.g9260.t1"/>
    <property type="gene ID" value="Csp11.Scaffold629.g9260"/>
</dbReference>
<proteinExistence type="predicted"/>
<keyword evidence="2" id="KW-1185">Reference proteome</keyword>
<accession>A0A1I7UH32</accession>
<protein>
    <submittedName>
        <fullName evidence="3">DUF4200 domain-containing protein</fullName>
    </submittedName>
</protein>
<name>A0A1I7UH32_9PELO</name>
<feature type="compositionally biased region" description="Basic and acidic residues" evidence="1">
    <location>
        <begin position="306"/>
        <end position="316"/>
    </location>
</feature>
<dbReference type="Proteomes" id="UP000095282">
    <property type="component" value="Unplaced"/>
</dbReference>
<evidence type="ECO:0000313" key="2">
    <source>
        <dbReference type="Proteomes" id="UP000095282"/>
    </source>
</evidence>
<reference evidence="3" key="1">
    <citation type="submission" date="2016-11" db="UniProtKB">
        <authorList>
            <consortium name="WormBaseParasite"/>
        </authorList>
    </citation>
    <scope>IDENTIFICATION</scope>
</reference>
<evidence type="ECO:0000313" key="3">
    <source>
        <dbReference type="WBParaSite" id="Csp11.Scaffold629.g9260.t1"/>
    </source>
</evidence>
<feature type="region of interest" description="Disordered" evidence="1">
    <location>
        <begin position="306"/>
        <end position="331"/>
    </location>
</feature>